<name>A0A8J6ZA20_9RHOB</name>
<dbReference type="EMBL" id="JACVXA010000040">
    <property type="protein sequence ID" value="MBE3639140.1"/>
    <property type="molecule type" value="Genomic_DNA"/>
</dbReference>
<evidence type="ECO:0000256" key="1">
    <source>
        <dbReference type="SAM" id="MobiDB-lite"/>
    </source>
</evidence>
<reference evidence="2" key="1">
    <citation type="submission" date="2020-09" db="EMBL/GenBank/DDBJ databases">
        <title>A novel bacterium of genus Mangrovicoccus, isolated from South China Sea.</title>
        <authorList>
            <person name="Huang H."/>
            <person name="Mo K."/>
            <person name="Hu Y."/>
        </authorList>
    </citation>
    <scope>NUCLEOTIDE SEQUENCE</scope>
    <source>
        <strain evidence="2">HB182678</strain>
    </source>
</reference>
<feature type="compositionally biased region" description="Polar residues" evidence="1">
    <location>
        <begin position="7"/>
        <end position="18"/>
    </location>
</feature>
<dbReference type="AlphaFoldDB" id="A0A8J6ZA20"/>
<comment type="caution">
    <text evidence="2">The sequence shown here is derived from an EMBL/GenBank/DDBJ whole genome shotgun (WGS) entry which is preliminary data.</text>
</comment>
<dbReference type="Proteomes" id="UP000609121">
    <property type="component" value="Unassembled WGS sequence"/>
</dbReference>
<accession>A0A8J6ZA20</accession>
<sequence length="55" mass="6009">MPDAKQFNKSLATATTLPDSPMAMPEQILESPAEMRPGMSWLTVLVALVGWRVHG</sequence>
<organism evidence="2 3">
    <name type="scientific">Mangrovicoccus algicola</name>
    <dbReference type="NCBI Taxonomy" id="2771008"/>
    <lineage>
        <taxon>Bacteria</taxon>
        <taxon>Pseudomonadati</taxon>
        <taxon>Pseudomonadota</taxon>
        <taxon>Alphaproteobacteria</taxon>
        <taxon>Rhodobacterales</taxon>
        <taxon>Paracoccaceae</taxon>
        <taxon>Mangrovicoccus</taxon>
    </lineage>
</organism>
<evidence type="ECO:0000313" key="3">
    <source>
        <dbReference type="Proteomes" id="UP000609121"/>
    </source>
</evidence>
<gene>
    <name evidence="2" type="ORF">ICN82_13115</name>
</gene>
<keyword evidence="3" id="KW-1185">Reference proteome</keyword>
<evidence type="ECO:0000313" key="2">
    <source>
        <dbReference type="EMBL" id="MBE3639140.1"/>
    </source>
</evidence>
<dbReference type="RefSeq" id="WP_193183503.1">
    <property type="nucleotide sequence ID" value="NZ_JACVXA010000040.1"/>
</dbReference>
<proteinExistence type="predicted"/>
<feature type="region of interest" description="Disordered" evidence="1">
    <location>
        <begin position="1"/>
        <end position="23"/>
    </location>
</feature>
<protein>
    <submittedName>
        <fullName evidence="2">Uncharacterized protein</fullName>
    </submittedName>
</protein>